<gene>
    <name evidence="2" type="ORF">CITCOLO1_LOCUS10254</name>
</gene>
<protein>
    <submittedName>
        <fullName evidence="2">Uncharacterized protein</fullName>
    </submittedName>
</protein>
<evidence type="ECO:0000313" key="2">
    <source>
        <dbReference type="EMBL" id="CAK9318290.1"/>
    </source>
</evidence>
<keyword evidence="3" id="KW-1185">Reference proteome</keyword>
<sequence>MKPIWPPPFADSFDLQDDEYDSKFHVVATCFISPASTIRNYRSPYEYARPTPRHSPRPSLTNSAI</sequence>
<evidence type="ECO:0000256" key="1">
    <source>
        <dbReference type="SAM" id="MobiDB-lite"/>
    </source>
</evidence>
<organism evidence="2 3">
    <name type="scientific">Citrullus colocynthis</name>
    <name type="common">colocynth</name>
    <dbReference type="NCBI Taxonomy" id="252529"/>
    <lineage>
        <taxon>Eukaryota</taxon>
        <taxon>Viridiplantae</taxon>
        <taxon>Streptophyta</taxon>
        <taxon>Embryophyta</taxon>
        <taxon>Tracheophyta</taxon>
        <taxon>Spermatophyta</taxon>
        <taxon>Magnoliopsida</taxon>
        <taxon>eudicotyledons</taxon>
        <taxon>Gunneridae</taxon>
        <taxon>Pentapetalae</taxon>
        <taxon>rosids</taxon>
        <taxon>fabids</taxon>
        <taxon>Cucurbitales</taxon>
        <taxon>Cucurbitaceae</taxon>
        <taxon>Benincaseae</taxon>
        <taxon>Citrullus</taxon>
    </lineage>
</organism>
<proteinExistence type="predicted"/>
<name>A0ABP0YHG0_9ROSI</name>
<reference evidence="2 3" key="1">
    <citation type="submission" date="2024-03" db="EMBL/GenBank/DDBJ databases">
        <authorList>
            <person name="Gkanogiannis A."/>
            <person name="Becerra Lopez-Lavalle L."/>
        </authorList>
    </citation>
    <scope>NUCLEOTIDE SEQUENCE [LARGE SCALE GENOMIC DNA]</scope>
</reference>
<accession>A0ABP0YHG0</accession>
<evidence type="ECO:0000313" key="3">
    <source>
        <dbReference type="Proteomes" id="UP001642487"/>
    </source>
</evidence>
<feature type="region of interest" description="Disordered" evidence="1">
    <location>
        <begin position="46"/>
        <end position="65"/>
    </location>
</feature>
<dbReference type="EMBL" id="OZ021737">
    <property type="protein sequence ID" value="CAK9318290.1"/>
    <property type="molecule type" value="Genomic_DNA"/>
</dbReference>
<dbReference type="Proteomes" id="UP001642487">
    <property type="component" value="Chromosome 3"/>
</dbReference>